<dbReference type="InterPro" id="IPR003819">
    <property type="entry name" value="TauD/TfdA-like"/>
</dbReference>
<keyword evidence="10" id="KW-1185">Reference proteome</keyword>
<dbReference type="Pfam" id="PF02668">
    <property type="entry name" value="TauD"/>
    <property type="match status" value="1"/>
</dbReference>
<sequence>MGGITDLRFVVHDPVKFPDTQEEISGPSPYWNTPTRGPSYIKPENRQKPLKSKGKLDSLYSKYSTDMSPLLGTTYSVEARITDILKDDDLLHDLALLVSQRGVVIFKKQEDLTVDQQKDLVQKLGILSGKPKNNGLHIHPTTRAGGVITQNGTIDPEVSFISTRISKKINIFDSLPTGFSWHSDITFEPVGSDYSSFRLVELPPLGGDTFFANGYALYEKLSPPLREFFEGLTGTYSQPKFNDFGRNECFKLYTNERGAPENVGEELIAVHPIVRTNPVTGWKSLFAVGGHFTKFNELSPLESKTMKEYIWNTLVQAHEIQVRHRWDKHDVAIWDNRSSYHAINRDIYHYKNVIRSGIRTVGIAERPYLDPNSITQTEGLSLIEKEIEEVAKKQNEAKVEADRKKSEKEKEESSNSETSINSTSQIDEKKLDDGCQRCKRQKVTNTGCYLEVSSLKEKERRGTVLDGE</sequence>
<dbReference type="RefSeq" id="XP_031856588.1">
    <property type="nucleotide sequence ID" value="XM_032000697.1"/>
</dbReference>
<dbReference type="InterPro" id="IPR051323">
    <property type="entry name" value="AtsK-like"/>
</dbReference>
<feature type="compositionally biased region" description="Low complexity" evidence="7">
    <location>
        <begin position="415"/>
        <end position="424"/>
    </location>
</feature>
<dbReference type="GO" id="GO:0016706">
    <property type="term" value="F:2-oxoglutarate-dependent dioxygenase activity"/>
    <property type="evidence" value="ECO:0007669"/>
    <property type="project" value="TreeGrafter"/>
</dbReference>
<evidence type="ECO:0000256" key="3">
    <source>
        <dbReference type="ARBA" id="ARBA00022723"/>
    </source>
</evidence>
<evidence type="ECO:0000313" key="10">
    <source>
        <dbReference type="Proteomes" id="UP000398389"/>
    </source>
</evidence>
<dbReference type="GeneID" id="43584797"/>
<dbReference type="InterPro" id="IPR042098">
    <property type="entry name" value="TauD-like_sf"/>
</dbReference>
<feature type="domain" description="TauD/TfdA-like" evidence="8">
    <location>
        <begin position="78"/>
        <end position="342"/>
    </location>
</feature>
<gene>
    <name evidence="9" type="ORF">SAPINGB_P005983</name>
</gene>
<evidence type="ECO:0000256" key="5">
    <source>
        <dbReference type="ARBA" id="ARBA00023002"/>
    </source>
</evidence>
<keyword evidence="5" id="KW-0560">Oxidoreductase</keyword>
<dbReference type="EMBL" id="CABVLU010000005">
    <property type="protein sequence ID" value="VVT57992.1"/>
    <property type="molecule type" value="Genomic_DNA"/>
</dbReference>
<evidence type="ECO:0000256" key="6">
    <source>
        <dbReference type="ARBA" id="ARBA00023004"/>
    </source>
</evidence>
<evidence type="ECO:0000256" key="4">
    <source>
        <dbReference type="ARBA" id="ARBA00022964"/>
    </source>
</evidence>
<dbReference type="SUPFAM" id="SSF51197">
    <property type="entry name" value="Clavaminate synthase-like"/>
    <property type="match status" value="1"/>
</dbReference>
<keyword evidence="6" id="KW-0408">Iron</keyword>
<feature type="region of interest" description="Disordered" evidence="7">
    <location>
        <begin position="21"/>
        <end position="55"/>
    </location>
</feature>
<evidence type="ECO:0000259" key="8">
    <source>
        <dbReference type="Pfam" id="PF02668"/>
    </source>
</evidence>
<keyword evidence="4" id="KW-0223">Dioxygenase</keyword>
<comment type="cofactor">
    <cofactor evidence="1">
        <name>Fe(2+)</name>
        <dbReference type="ChEBI" id="CHEBI:29033"/>
    </cofactor>
</comment>
<dbReference type="GO" id="GO:0046872">
    <property type="term" value="F:metal ion binding"/>
    <property type="evidence" value="ECO:0007669"/>
    <property type="project" value="UniProtKB-KW"/>
</dbReference>
<keyword evidence="3" id="KW-0479">Metal-binding</keyword>
<proteinExistence type="inferred from homology"/>
<name>A0A5E8C3S1_9ASCO</name>
<evidence type="ECO:0000313" key="9">
    <source>
        <dbReference type="EMBL" id="VVT57992.1"/>
    </source>
</evidence>
<reference evidence="9 10" key="1">
    <citation type="submission" date="2019-09" db="EMBL/GenBank/DDBJ databases">
        <authorList>
            <person name="Brejova B."/>
        </authorList>
    </citation>
    <scope>NUCLEOTIDE SEQUENCE [LARGE SCALE GENOMIC DNA]</scope>
</reference>
<organism evidence="9 10">
    <name type="scientific">Magnusiomyces paraingens</name>
    <dbReference type="NCBI Taxonomy" id="2606893"/>
    <lineage>
        <taxon>Eukaryota</taxon>
        <taxon>Fungi</taxon>
        <taxon>Dikarya</taxon>
        <taxon>Ascomycota</taxon>
        <taxon>Saccharomycotina</taxon>
        <taxon>Dipodascomycetes</taxon>
        <taxon>Dipodascales</taxon>
        <taxon>Dipodascaceae</taxon>
        <taxon>Magnusiomyces</taxon>
    </lineage>
</organism>
<evidence type="ECO:0000256" key="2">
    <source>
        <dbReference type="ARBA" id="ARBA00005896"/>
    </source>
</evidence>
<dbReference type="Gene3D" id="3.60.130.10">
    <property type="entry name" value="Clavaminate synthase-like"/>
    <property type="match status" value="1"/>
</dbReference>
<accession>A0A5E8C3S1</accession>
<dbReference type="PANTHER" id="PTHR30468:SF10">
    <property type="entry name" value="TAUD_TFDA-LIKE DOMAIN-CONTAINING PROTEIN"/>
    <property type="match status" value="1"/>
</dbReference>
<comment type="similarity">
    <text evidence="2">Belongs to the TfdA dioxygenase family.</text>
</comment>
<dbReference type="AlphaFoldDB" id="A0A5E8C3S1"/>
<evidence type="ECO:0000256" key="1">
    <source>
        <dbReference type="ARBA" id="ARBA00001954"/>
    </source>
</evidence>
<dbReference type="Proteomes" id="UP000398389">
    <property type="component" value="Unassembled WGS sequence"/>
</dbReference>
<protein>
    <recommendedName>
        <fullName evidence="8">TauD/TfdA-like domain-containing protein</fullName>
    </recommendedName>
</protein>
<dbReference type="PANTHER" id="PTHR30468">
    <property type="entry name" value="ALPHA-KETOGLUTARATE-DEPENDENT SULFONATE DIOXYGENASE"/>
    <property type="match status" value="1"/>
</dbReference>
<feature type="compositionally biased region" description="Basic and acidic residues" evidence="7">
    <location>
        <begin position="393"/>
        <end position="413"/>
    </location>
</feature>
<dbReference type="OrthoDB" id="10257314at2759"/>
<evidence type="ECO:0000256" key="7">
    <source>
        <dbReference type="SAM" id="MobiDB-lite"/>
    </source>
</evidence>
<feature type="region of interest" description="Disordered" evidence="7">
    <location>
        <begin position="393"/>
        <end position="426"/>
    </location>
</feature>
<dbReference type="GO" id="GO:0005737">
    <property type="term" value="C:cytoplasm"/>
    <property type="evidence" value="ECO:0007669"/>
    <property type="project" value="TreeGrafter"/>
</dbReference>